<dbReference type="PANTHER" id="PTHR26450">
    <property type="entry name" value="OLFACTORY RECEPTOR 56B1-RELATED"/>
    <property type="match status" value="1"/>
</dbReference>
<dbReference type="FunFam" id="1.20.1070.10:FF:000024">
    <property type="entry name" value="Olfactory receptor"/>
    <property type="match status" value="1"/>
</dbReference>
<keyword evidence="4 13" id="KW-0812">Transmembrane</keyword>
<dbReference type="Proteomes" id="UP000515129">
    <property type="component" value="Chromosome 35"/>
</dbReference>
<evidence type="ECO:0000256" key="4">
    <source>
        <dbReference type="ARBA" id="ARBA00022692"/>
    </source>
</evidence>
<dbReference type="GO" id="GO:0005886">
    <property type="term" value="C:plasma membrane"/>
    <property type="evidence" value="ECO:0007669"/>
    <property type="project" value="UniProtKB-SubCell"/>
</dbReference>
<evidence type="ECO:0000256" key="7">
    <source>
        <dbReference type="ARBA" id="ARBA00023040"/>
    </source>
</evidence>
<sequence length="325" mass="37165">MLPKNWTTITEFIIVGFPGLHPDYYGLVSAIFFVVYMTTVAGNTVFLVLFITSERLSKPMYIILANLAMSDMCFSNVALPKIIARYWFNAGATPFHACFFQMELIHYFGTLNSLIMMIMALDRYVAICYSLRYQTVMTNRITYILNATVWVTAFIAPTITTLHSQQLPYCGPKLIVQCYCDHISIISLACAENSKQILVALCVALLVLLLPLAFIIYSYCHIIGSVMRLSSSQSRWKSFATCSTQLCIIALFYVPRCAVYIASFLQIQISRDFRILLILLYSLIPPLINPFIYCLRTQEIRIIVSQWVSRQKTFREMSRINVITL</sequence>
<dbReference type="GeneID" id="113054655"/>
<dbReference type="RefSeq" id="XP_026076128.1">
    <property type="nucleotide sequence ID" value="XM_026220343.1"/>
</dbReference>
<evidence type="ECO:0000256" key="13">
    <source>
        <dbReference type="RuleBase" id="RU000688"/>
    </source>
</evidence>
<feature type="transmembrane region" description="Helical" evidence="14">
    <location>
        <begin position="239"/>
        <end position="261"/>
    </location>
</feature>
<dbReference type="OrthoDB" id="9975554at2759"/>
<evidence type="ECO:0000256" key="2">
    <source>
        <dbReference type="ARBA" id="ARBA00022475"/>
    </source>
</evidence>
<dbReference type="GO" id="GO:0004930">
    <property type="term" value="F:G protein-coupled receptor activity"/>
    <property type="evidence" value="ECO:0007669"/>
    <property type="project" value="UniProtKB-KW"/>
</dbReference>
<feature type="domain" description="G-protein coupled receptors family 1 profile" evidence="15">
    <location>
        <begin position="42"/>
        <end position="293"/>
    </location>
</feature>
<evidence type="ECO:0000256" key="1">
    <source>
        <dbReference type="ARBA" id="ARBA00004651"/>
    </source>
</evidence>
<dbReference type="KEGG" id="caua:113054653"/>
<evidence type="ECO:0000256" key="6">
    <source>
        <dbReference type="ARBA" id="ARBA00022989"/>
    </source>
</evidence>
<keyword evidence="5 14" id="KW-0552">Olfaction</keyword>
<dbReference type="PANTHER" id="PTHR26450:SF417">
    <property type="entry name" value="ODORANT RECEPTOR-RELATED"/>
    <property type="match status" value="1"/>
</dbReference>
<evidence type="ECO:0000256" key="3">
    <source>
        <dbReference type="ARBA" id="ARBA00022606"/>
    </source>
</evidence>
<feature type="transmembrane region" description="Helical" evidence="14">
    <location>
        <begin position="104"/>
        <end position="121"/>
    </location>
</feature>
<comment type="similarity">
    <text evidence="13">Belongs to the G-protein coupled receptor 1 family.</text>
</comment>
<keyword evidence="11" id="KW-0325">Glycoprotein</keyword>
<keyword evidence="12 13" id="KW-0807">Transducer</keyword>
<reference evidence="17 18" key="1">
    <citation type="submission" date="2025-04" db="UniProtKB">
        <authorList>
            <consortium name="RefSeq"/>
        </authorList>
    </citation>
    <scope>IDENTIFICATION</scope>
    <source>
        <strain evidence="17 18">Wakin</strain>
        <tissue evidence="17 18">Muscle</tissue>
    </source>
</reference>
<dbReference type="PROSITE" id="PS00237">
    <property type="entry name" value="G_PROTEIN_RECEP_F1_1"/>
    <property type="match status" value="1"/>
</dbReference>
<evidence type="ECO:0000256" key="10">
    <source>
        <dbReference type="ARBA" id="ARBA00023170"/>
    </source>
</evidence>
<evidence type="ECO:0000256" key="11">
    <source>
        <dbReference type="ARBA" id="ARBA00023180"/>
    </source>
</evidence>
<feature type="transmembrane region" description="Helical" evidence="14">
    <location>
        <begin position="273"/>
        <end position="295"/>
    </location>
</feature>
<dbReference type="SUPFAM" id="SSF81321">
    <property type="entry name" value="Family A G protein-coupled receptor-like"/>
    <property type="match status" value="1"/>
</dbReference>
<organism evidence="16 18">
    <name type="scientific">Carassius auratus</name>
    <name type="common">Goldfish</name>
    <dbReference type="NCBI Taxonomy" id="7957"/>
    <lineage>
        <taxon>Eukaryota</taxon>
        <taxon>Metazoa</taxon>
        <taxon>Chordata</taxon>
        <taxon>Craniata</taxon>
        <taxon>Vertebrata</taxon>
        <taxon>Euteleostomi</taxon>
        <taxon>Actinopterygii</taxon>
        <taxon>Neopterygii</taxon>
        <taxon>Teleostei</taxon>
        <taxon>Ostariophysi</taxon>
        <taxon>Cypriniformes</taxon>
        <taxon>Cyprinidae</taxon>
        <taxon>Cyprininae</taxon>
        <taxon>Carassius</taxon>
    </lineage>
</organism>
<keyword evidence="6 14" id="KW-1133">Transmembrane helix</keyword>
<keyword evidence="7 13" id="KW-0297">G-protein coupled receptor</keyword>
<evidence type="ECO:0000313" key="17">
    <source>
        <dbReference type="RefSeq" id="XP_026076128.1"/>
    </source>
</evidence>
<feature type="transmembrane region" description="Helical" evidence="14">
    <location>
        <begin position="63"/>
        <end position="84"/>
    </location>
</feature>
<evidence type="ECO:0000256" key="8">
    <source>
        <dbReference type="ARBA" id="ARBA00023136"/>
    </source>
</evidence>
<feature type="transmembrane region" description="Helical" evidence="14">
    <location>
        <begin position="141"/>
        <end position="159"/>
    </location>
</feature>
<name>A0A6P6KUZ3_CARAU</name>
<evidence type="ECO:0000259" key="15">
    <source>
        <dbReference type="PROSITE" id="PS50262"/>
    </source>
</evidence>
<dbReference type="Pfam" id="PF13853">
    <property type="entry name" value="7tm_4"/>
    <property type="match status" value="1"/>
</dbReference>
<evidence type="ECO:0000313" key="16">
    <source>
        <dbReference type="Proteomes" id="UP000515129"/>
    </source>
</evidence>
<proteinExistence type="inferred from homology"/>
<evidence type="ECO:0000256" key="9">
    <source>
        <dbReference type="ARBA" id="ARBA00023157"/>
    </source>
</evidence>
<keyword evidence="9" id="KW-1015">Disulfide bond</keyword>
<dbReference type="AlphaFoldDB" id="A0A6P6KUZ3"/>
<dbReference type="RefSeq" id="XP_026076130.1">
    <property type="nucleotide sequence ID" value="XM_026220345.1"/>
</dbReference>
<comment type="subcellular location">
    <subcellularLocation>
        <location evidence="1 14">Cell membrane</location>
        <topology evidence="1 14">Multi-pass membrane protein</topology>
    </subcellularLocation>
</comment>
<protein>
    <recommendedName>
        <fullName evidence="14">Olfactory receptor</fullName>
    </recommendedName>
</protein>
<feature type="transmembrane region" description="Helical" evidence="14">
    <location>
        <begin position="197"/>
        <end position="219"/>
    </location>
</feature>
<dbReference type="Gene3D" id="1.20.1070.10">
    <property type="entry name" value="Rhodopsin 7-helix transmembrane proteins"/>
    <property type="match status" value="1"/>
</dbReference>
<keyword evidence="8 14" id="KW-0472">Membrane</keyword>
<dbReference type="InterPro" id="IPR050402">
    <property type="entry name" value="OR51/52/56-like"/>
</dbReference>
<dbReference type="PROSITE" id="PS50262">
    <property type="entry name" value="G_PROTEIN_RECEP_F1_2"/>
    <property type="match status" value="1"/>
</dbReference>
<keyword evidence="2 14" id="KW-1003">Cell membrane</keyword>
<dbReference type="GO" id="GO:0004984">
    <property type="term" value="F:olfactory receptor activity"/>
    <property type="evidence" value="ECO:0007669"/>
    <property type="project" value="InterPro"/>
</dbReference>
<keyword evidence="10 13" id="KW-0675">Receptor</keyword>
<evidence type="ECO:0000256" key="14">
    <source>
        <dbReference type="RuleBase" id="RU363047"/>
    </source>
</evidence>
<dbReference type="PRINTS" id="PR00237">
    <property type="entry name" value="GPCRRHODOPSN"/>
</dbReference>
<dbReference type="PRINTS" id="PR00245">
    <property type="entry name" value="OLFACTORYR"/>
</dbReference>
<gene>
    <name evidence="18" type="primary">LOC113054655</name>
    <name evidence="17" type="synonym">LOC113054653</name>
</gene>
<dbReference type="InterPro" id="IPR017452">
    <property type="entry name" value="GPCR_Rhodpsn_7TM"/>
</dbReference>
<feature type="transmembrane region" description="Helical" evidence="14">
    <location>
        <begin position="24"/>
        <end position="51"/>
    </location>
</feature>
<dbReference type="KEGG" id="caua:113054655"/>
<evidence type="ECO:0000256" key="12">
    <source>
        <dbReference type="ARBA" id="ARBA00023224"/>
    </source>
</evidence>
<evidence type="ECO:0000313" key="18">
    <source>
        <dbReference type="RefSeq" id="XP_026076130.1"/>
    </source>
</evidence>
<dbReference type="InterPro" id="IPR000276">
    <property type="entry name" value="GPCR_Rhodpsn"/>
</dbReference>
<accession>A0A6P6KUZ3</accession>
<keyword evidence="16" id="KW-1185">Reference proteome</keyword>
<keyword evidence="3 14" id="KW-0716">Sensory transduction</keyword>
<dbReference type="GeneTree" id="ENSGT00940000161369"/>
<evidence type="ECO:0000256" key="5">
    <source>
        <dbReference type="ARBA" id="ARBA00022725"/>
    </source>
</evidence>
<dbReference type="InterPro" id="IPR000725">
    <property type="entry name" value="Olfact_rcpt"/>
</dbReference>